<evidence type="ECO:0000313" key="3">
    <source>
        <dbReference type="Proteomes" id="UP001597399"/>
    </source>
</evidence>
<gene>
    <name evidence="2" type="ORF">ACFSUE_12730</name>
</gene>
<keyword evidence="3" id="KW-1185">Reference proteome</keyword>
<dbReference type="EMBL" id="JBHUMQ010000027">
    <property type="protein sequence ID" value="MFD2694480.1"/>
    <property type="molecule type" value="Genomic_DNA"/>
</dbReference>
<evidence type="ECO:0000256" key="1">
    <source>
        <dbReference type="SAM" id="MobiDB-lite"/>
    </source>
</evidence>
<accession>A0ABW5S3Y2</accession>
<feature type="region of interest" description="Disordered" evidence="1">
    <location>
        <begin position="27"/>
        <end position="49"/>
    </location>
</feature>
<organism evidence="2 3">
    <name type="scientific">Sporolactobacillus shoreicorticis</name>
    <dbReference type="NCBI Taxonomy" id="1923877"/>
    <lineage>
        <taxon>Bacteria</taxon>
        <taxon>Bacillati</taxon>
        <taxon>Bacillota</taxon>
        <taxon>Bacilli</taxon>
        <taxon>Bacillales</taxon>
        <taxon>Sporolactobacillaceae</taxon>
        <taxon>Sporolactobacillus</taxon>
    </lineage>
</organism>
<reference evidence="3" key="1">
    <citation type="journal article" date="2019" name="Int. J. Syst. Evol. Microbiol.">
        <title>The Global Catalogue of Microorganisms (GCM) 10K type strain sequencing project: providing services to taxonomists for standard genome sequencing and annotation.</title>
        <authorList>
            <consortium name="The Broad Institute Genomics Platform"/>
            <consortium name="The Broad Institute Genome Sequencing Center for Infectious Disease"/>
            <person name="Wu L."/>
            <person name="Ma J."/>
        </authorList>
    </citation>
    <scope>NUCLEOTIDE SEQUENCE [LARGE SCALE GENOMIC DNA]</scope>
    <source>
        <strain evidence="3">TISTR 2466</strain>
    </source>
</reference>
<dbReference type="RefSeq" id="WP_253062154.1">
    <property type="nucleotide sequence ID" value="NZ_JAMXWM010000012.1"/>
</dbReference>
<sequence length="49" mass="5607">MLDLSWKLFCMTGAIGPYLLIKEIEKEKGEEQKQPNDSRMNDIKEHAGA</sequence>
<dbReference type="Pfam" id="PF14006">
    <property type="entry name" value="YqzL"/>
    <property type="match status" value="1"/>
</dbReference>
<proteinExistence type="predicted"/>
<name>A0ABW5S3Y2_9BACL</name>
<dbReference type="InterPro" id="IPR025617">
    <property type="entry name" value="YqzL"/>
</dbReference>
<dbReference type="Proteomes" id="UP001597399">
    <property type="component" value="Unassembled WGS sequence"/>
</dbReference>
<comment type="caution">
    <text evidence="2">The sequence shown here is derived from an EMBL/GenBank/DDBJ whole genome shotgun (WGS) entry which is preliminary data.</text>
</comment>
<protein>
    <submittedName>
        <fullName evidence="2">YqzL family protein</fullName>
    </submittedName>
</protein>
<evidence type="ECO:0000313" key="2">
    <source>
        <dbReference type="EMBL" id="MFD2694480.1"/>
    </source>
</evidence>